<organism evidence="4 5">
    <name type="scientific">Oldenlandia corymbosa var. corymbosa</name>
    <dbReference type="NCBI Taxonomy" id="529605"/>
    <lineage>
        <taxon>Eukaryota</taxon>
        <taxon>Viridiplantae</taxon>
        <taxon>Streptophyta</taxon>
        <taxon>Embryophyta</taxon>
        <taxon>Tracheophyta</taxon>
        <taxon>Spermatophyta</taxon>
        <taxon>Magnoliopsida</taxon>
        <taxon>eudicotyledons</taxon>
        <taxon>Gunneridae</taxon>
        <taxon>Pentapetalae</taxon>
        <taxon>asterids</taxon>
        <taxon>lamiids</taxon>
        <taxon>Gentianales</taxon>
        <taxon>Rubiaceae</taxon>
        <taxon>Rubioideae</taxon>
        <taxon>Spermacoceae</taxon>
        <taxon>Hedyotis-Oldenlandia complex</taxon>
        <taxon>Oldenlandia</taxon>
    </lineage>
</organism>
<feature type="compositionally biased region" description="Basic and acidic residues" evidence="2">
    <location>
        <begin position="150"/>
        <end position="170"/>
    </location>
</feature>
<feature type="coiled-coil region" evidence="1">
    <location>
        <begin position="517"/>
        <end position="636"/>
    </location>
</feature>
<feature type="coiled-coil region" evidence="1">
    <location>
        <begin position="1176"/>
        <end position="1203"/>
    </location>
</feature>
<dbReference type="EMBL" id="OX459125">
    <property type="protein sequence ID" value="CAI9116371.1"/>
    <property type="molecule type" value="Genomic_DNA"/>
</dbReference>
<keyword evidence="5" id="KW-1185">Reference proteome</keyword>
<feature type="coiled-coil region" evidence="1">
    <location>
        <begin position="1799"/>
        <end position="1853"/>
    </location>
</feature>
<feature type="domain" description="C2 NT-type" evidence="3">
    <location>
        <begin position="6"/>
        <end position="141"/>
    </location>
</feature>
<gene>
    <name evidence="4" type="ORF">OLC1_LOCUS22687</name>
</gene>
<evidence type="ECO:0000256" key="1">
    <source>
        <dbReference type="SAM" id="Coils"/>
    </source>
</evidence>
<evidence type="ECO:0000256" key="2">
    <source>
        <dbReference type="SAM" id="MobiDB-lite"/>
    </source>
</evidence>
<feature type="coiled-coil region" evidence="1">
    <location>
        <begin position="1579"/>
        <end position="1617"/>
    </location>
</feature>
<name>A0AAV1E9M7_OLDCO</name>
<feature type="compositionally biased region" description="Basic and acidic residues" evidence="2">
    <location>
        <begin position="180"/>
        <end position="198"/>
    </location>
</feature>
<feature type="coiled-coil region" evidence="1">
    <location>
        <begin position="1504"/>
        <end position="1552"/>
    </location>
</feature>
<feature type="coiled-coil region" evidence="1">
    <location>
        <begin position="881"/>
        <end position="922"/>
    </location>
</feature>
<dbReference type="PANTHER" id="PTHR34452">
    <property type="entry name" value="MYOSIN HEAVY CHAIN-RELATED PROTEIN"/>
    <property type="match status" value="1"/>
</dbReference>
<sequence>MSRVTKWKLEKTKLKVVFRLQFHATHIPQSGWDKLFISFIPADSGKATAKTTKANVRNGTCKWADPIYETTRLLQDAKTKHYDEKLYKLVVSMGSSRASILGEAMINLADYADALKPSVAVLPLHGCSTGTTLHVTVQLLTSKTGFREFEQQRETREKGLQTGDKHDESSLAKSDNTTENVDKIGARIRSRSDARELSSVEEETGNEESGDLAVGFDGSSNTSGSLYAEKIDSSSAHEIDSLKSTFSGDTNGGLQYQNPQMQKVDPSDSHNIVGLGIRDSVQGWCSAYPMNNDLAMAYDENNRLRGNLDFTELSIFDLKLELSSLQSQADEIGIQTQKFSHVLATEISSYQDLSSEVAFLKSECYKYKDEIERLRNLKVSHQIANSGHFRHHHLLQDIQVQWMKGIVVVEDMTRELQSKVYLGLHERDSPFLHAEFEALLNTLQDLKRGTGEAISLFNVVSAEKTDLKEIRETSPHRVDQFGSGTGLELEVCEPEILLRNFSIPPLVSQETDSIGTIDTMKKHIVDLVRELDGAKTEKESLTRKMGQMECYYEALIQELEENQKQMLIELQNIRNEHSTCFYTLSTNKAEMESMRQDMNEQILRLADERHDLDALNKELERRATTSEAALRRARLNYSIAVGKLQNDLELLSSQVVSMFETNENLIKQAFSETSQPPFLGYMDQMHNLELSDATRVQQSMNQNVGPRKQQGGDVLRLEDLKRSLSLQEDLYRKVEEELVEMHCANLQLDIFSRTLKEALSEAISDMKLLRIGMDELGENLSVSNTSKDLLMGKLQDAIDDIHILSEYKISCTAENNDLAMQNEFLKSKLENISVENSLLLEKVADWEAITMECRNYESRYELCLAEKNELSVLLEQEASVSSKLQNENSLLNQELATTKGELSELKSLKENLEGTVSFVEEKLGNLLAFCDETLTGLSLSHERQVPLAKTKSCKDVVLLFEEIQHTSCSKILQLMEENSSLEKERQNAVMSLSATKSEFLAVKQMFKNNIQDMVFKLDVSNAVVENLQVKFETFSNRMLSSSEAEEKFIEQQRELLADLDFLEHELHNLMSKDGHLVQGILSMEDLAAECGRSSSYERSTSTISALIREKQELVITLQDKTVESAKLASEVSLLKEDLGSVNNELNAERDLKSKLASKVGDLTHQLNREQDKLLEFTELKAELDSLKQLVADLELENSRLSHLLFQCEKKLHEQSSCMNGIENDLSDMHESLISADVTVVFLISMHKSRMEELGQRVRSSDHGFSELLRKYHDLEKLLQVSLVKESCFTKEKMHFAEINESLRSDLEASATHNRFLSNENSAIRAQLEEYRMKLKNLEAKMSKDKEQYTLELEYLEDKLKNAEEETLSLICAKEQLEITVLVLKDKLDEQFSCVSVLEACQHELTKMCAANSELSDKLSQHVLKSEEVRNISMLNEKAFNVCDLKVGTPEDKDQRAFEMEHLRSKLENAEEEANNLTLNDIQLDILTIFLRNKLDEQLTCARLIEERESELMALRAANDELSDKLTKQALKTEELKNLSIRLKELKDKAEAECVISKENREAQEPPVALQESLRMAFIKEQYETKIQELKQQVAISKRHGEEMLMKLQDAVDEIENRKRSEALYSKKNEELALKLLALDDELQSVLSDSREKAKACDRMKAELECALLSFECCKEEKEKLQIALQQSEKENSRISAELVLTKQQAEGVGSLEIASEEELISMKRVDLLHNDHSRDSFPNPACHENLLYQEAEDLNLALNTRTIQDDSVEKDVCATPEHAVPEAVSPPEHVEQNSYLLHTASLRSSINHLHEELERMKKENSLFPDDVHFDSDCHDLQNELMRLEKANAELRSIFPLYNEISTGGNALERVLALEIELAEALRAKHKSQLNFQSSFIKQHSDEEAILKSFRDINELIKELLEVKGRYAAVEAELKDMHDRYSDLSLKFAEVEGDRQKIKMTLKNVRASRKVLHLNRSSSTTSADVSS</sequence>
<dbReference type="Pfam" id="PF10358">
    <property type="entry name" value="NT-C2"/>
    <property type="match status" value="1"/>
</dbReference>
<feature type="coiled-coil region" evidence="1">
    <location>
        <begin position="1670"/>
        <end position="1704"/>
    </location>
</feature>
<feature type="compositionally biased region" description="Acidic residues" evidence="2">
    <location>
        <begin position="199"/>
        <end position="210"/>
    </location>
</feature>
<dbReference type="PROSITE" id="PS51840">
    <property type="entry name" value="C2_NT"/>
    <property type="match status" value="1"/>
</dbReference>
<feature type="coiled-coil region" evidence="1">
    <location>
        <begin position="1313"/>
        <end position="1379"/>
    </location>
</feature>
<feature type="coiled-coil region" evidence="1">
    <location>
        <begin position="1452"/>
        <end position="1479"/>
    </location>
</feature>
<evidence type="ECO:0000313" key="4">
    <source>
        <dbReference type="EMBL" id="CAI9116371.1"/>
    </source>
</evidence>
<proteinExistence type="predicted"/>
<reference evidence="4" key="1">
    <citation type="submission" date="2023-03" db="EMBL/GenBank/DDBJ databases">
        <authorList>
            <person name="Julca I."/>
        </authorList>
    </citation>
    <scope>NUCLEOTIDE SEQUENCE</scope>
</reference>
<evidence type="ECO:0000313" key="5">
    <source>
        <dbReference type="Proteomes" id="UP001161247"/>
    </source>
</evidence>
<dbReference type="Proteomes" id="UP001161247">
    <property type="component" value="Chromosome 8"/>
</dbReference>
<dbReference type="InterPro" id="IPR019448">
    <property type="entry name" value="NT-C2"/>
</dbReference>
<evidence type="ECO:0000259" key="3">
    <source>
        <dbReference type="PROSITE" id="PS51840"/>
    </source>
</evidence>
<keyword evidence="1" id="KW-0175">Coiled coil</keyword>
<protein>
    <submittedName>
        <fullName evidence="4">OLC1v1017497C1</fullName>
    </submittedName>
</protein>
<feature type="region of interest" description="Disordered" evidence="2">
    <location>
        <begin position="150"/>
        <end position="218"/>
    </location>
</feature>
<accession>A0AAV1E9M7</accession>
<dbReference type="PANTHER" id="PTHR34452:SF1">
    <property type="entry name" value="SPORULATION-SPECIFIC PROTEIN"/>
    <property type="match status" value="1"/>
</dbReference>